<dbReference type="STRING" id="1121477.SAMN02745223_00765"/>
<feature type="domain" description="Glycosyltransferase subfamily 4-like N-terminal" evidence="2">
    <location>
        <begin position="14"/>
        <end position="133"/>
    </location>
</feature>
<evidence type="ECO:0000313" key="3">
    <source>
        <dbReference type="EMBL" id="KKB82374.1"/>
    </source>
</evidence>
<evidence type="ECO:0000313" key="5">
    <source>
        <dbReference type="Proteomes" id="UP000033608"/>
    </source>
</evidence>
<evidence type="ECO:0000259" key="2">
    <source>
        <dbReference type="Pfam" id="PF13439"/>
    </source>
</evidence>
<name>A0A0F5LJK6_9HYPH</name>
<gene>
    <name evidence="4" type="ORF">SAMN02745223_00765</name>
    <name evidence="3" type="ORF">VW29_16290</name>
</gene>
<evidence type="ECO:0000259" key="1">
    <source>
        <dbReference type="Pfam" id="PF00534"/>
    </source>
</evidence>
<organism evidence="3 5">
    <name type="scientific">Devosia limi DSM 17137</name>
    <dbReference type="NCBI Taxonomy" id="1121477"/>
    <lineage>
        <taxon>Bacteria</taxon>
        <taxon>Pseudomonadati</taxon>
        <taxon>Pseudomonadota</taxon>
        <taxon>Alphaproteobacteria</taxon>
        <taxon>Hyphomicrobiales</taxon>
        <taxon>Devosiaceae</taxon>
        <taxon>Devosia</taxon>
    </lineage>
</organism>
<dbReference type="Proteomes" id="UP000184533">
    <property type="component" value="Unassembled WGS sequence"/>
</dbReference>
<dbReference type="RefSeq" id="WP_046136332.1">
    <property type="nucleotide sequence ID" value="NZ_FQVC01000002.1"/>
</dbReference>
<dbReference type="InterPro" id="IPR001296">
    <property type="entry name" value="Glyco_trans_1"/>
</dbReference>
<dbReference type="InterPro" id="IPR050194">
    <property type="entry name" value="Glycosyltransferase_grp1"/>
</dbReference>
<evidence type="ECO:0000313" key="4">
    <source>
        <dbReference type="EMBL" id="SHE64310.1"/>
    </source>
</evidence>
<dbReference type="Gene3D" id="3.40.50.2000">
    <property type="entry name" value="Glycogen Phosphorylase B"/>
    <property type="match status" value="2"/>
</dbReference>
<dbReference type="PANTHER" id="PTHR45947:SF13">
    <property type="entry name" value="TRANSFERASE"/>
    <property type="match status" value="1"/>
</dbReference>
<dbReference type="EMBL" id="FQVC01000002">
    <property type="protein sequence ID" value="SHE64310.1"/>
    <property type="molecule type" value="Genomic_DNA"/>
</dbReference>
<dbReference type="OrthoDB" id="9807414at2"/>
<dbReference type="SUPFAM" id="SSF53756">
    <property type="entry name" value="UDP-Glycosyltransferase/glycogen phosphorylase"/>
    <property type="match status" value="1"/>
</dbReference>
<dbReference type="InterPro" id="IPR028098">
    <property type="entry name" value="Glyco_trans_4-like_N"/>
</dbReference>
<dbReference type="AlphaFoldDB" id="A0A0F5LJK6"/>
<protein>
    <submittedName>
        <fullName evidence="3 4">Glycosyltransferase</fullName>
    </submittedName>
</protein>
<dbReference type="PANTHER" id="PTHR45947">
    <property type="entry name" value="SULFOQUINOVOSYL TRANSFERASE SQD2"/>
    <property type="match status" value="1"/>
</dbReference>
<feature type="domain" description="Glycosyl transferase family 1" evidence="1">
    <location>
        <begin position="226"/>
        <end position="379"/>
    </location>
</feature>
<sequence>MRILLAHKFHELTGGAEVFFRETERVLRAAGHDTLMVATGADAVDRPHNLQLLQAPDYEGGTLLGKAINLPRAIYDGGKRRQMAGIIAEFQPDLLHAFAINVHLSPSILDAAHDADIPVIATLNDYKHICPNYKLFHHGRICYDCKGQRFFNAARNRCCKDNAALSLASTAEAYIHDVLGVYRRIHHFTFSSDFMAEVTTQFWPDRPFSWSKLRNPFASATHQSRTDDEPYGLYFGRLVAEKGVDRLIEAAADINGFPIKIIGSGPEQPRLEALAARQGLSNVEFLGPKWGAALEAILSRARFVVVPSLWPENFPYVINQAFALARPVIGSRRGGIPELVADGERGLIFEPDDPGALAAHIRHLATDQAAARRMGIAAKLYSDALFNDGAFLTDVTEAYRRGIDAHRHRRR</sequence>
<evidence type="ECO:0000313" key="6">
    <source>
        <dbReference type="Proteomes" id="UP000184533"/>
    </source>
</evidence>
<dbReference type="Pfam" id="PF13439">
    <property type="entry name" value="Glyco_transf_4"/>
    <property type="match status" value="1"/>
</dbReference>
<dbReference type="PATRIC" id="fig|1121477.3.peg.4435"/>
<reference evidence="3 5" key="1">
    <citation type="submission" date="2015-03" db="EMBL/GenBank/DDBJ databases">
        <authorList>
            <person name="Hassan Y.I."/>
            <person name="Lepp D."/>
            <person name="Zhou T."/>
        </authorList>
    </citation>
    <scope>NUCLEOTIDE SEQUENCE [LARGE SCALE GENOMIC DNA]</scope>
    <source>
        <strain evidence="3 5">DSM 17137</strain>
    </source>
</reference>
<reference evidence="4 6" key="2">
    <citation type="submission" date="2016-11" db="EMBL/GenBank/DDBJ databases">
        <authorList>
            <person name="Jaros S."/>
            <person name="Januszkiewicz K."/>
            <person name="Wedrychowicz H."/>
        </authorList>
    </citation>
    <scope>NUCLEOTIDE SEQUENCE [LARGE SCALE GENOMIC DNA]</scope>
    <source>
        <strain evidence="4 6">DSM 17137</strain>
    </source>
</reference>
<dbReference type="GO" id="GO:0016757">
    <property type="term" value="F:glycosyltransferase activity"/>
    <property type="evidence" value="ECO:0007669"/>
    <property type="project" value="InterPro"/>
</dbReference>
<dbReference type="Pfam" id="PF00534">
    <property type="entry name" value="Glycos_transf_1"/>
    <property type="match status" value="1"/>
</dbReference>
<keyword evidence="3" id="KW-0808">Transferase</keyword>
<accession>A0A0F5LJK6</accession>
<dbReference type="Proteomes" id="UP000033608">
    <property type="component" value="Unassembled WGS sequence"/>
</dbReference>
<dbReference type="EMBL" id="LAJF01000098">
    <property type="protein sequence ID" value="KKB82374.1"/>
    <property type="molecule type" value="Genomic_DNA"/>
</dbReference>
<proteinExistence type="predicted"/>
<keyword evidence="5" id="KW-1185">Reference proteome</keyword>